<evidence type="ECO:0000256" key="9">
    <source>
        <dbReference type="ARBA" id="ARBA00038489"/>
    </source>
</evidence>
<evidence type="ECO:0000256" key="8">
    <source>
        <dbReference type="ARBA" id="ARBA00032824"/>
    </source>
</evidence>
<evidence type="ECO:0000256" key="11">
    <source>
        <dbReference type="ARBA" id="ARBA00049091"/>
    </source>
</evidence>
<feature type="compositionally biased region" description="Basic and acidic residues" evidence="12">
    <location>
        <begin position="45"/>
        <end position="57"/>
    </location>
</feature>
<evidence type="ECO:0000256" key="5">
    <source>
        <dbReference type="ARBA" id="ARBA00023002"/>
    </source>
</evidence>
<keyword evidence="7" id="KW-0676">Redox-active center</keyword>
<evidence type="ECO:0000256" key="7">
    <source>
        <dbReference type="ARBA" id="ARBA00023284"/>
    </source>
</evidence>
<evidence type="ECO:0000313" key="15">
    <source>
        <dbReference type="Proteomes" id="UP000280296"/>
    </source>
</evidence>
<dbReference type="GO" id="GO:0045454">
    <property type="term" value="P:cell redox homeostasis"/>
    <property type="evidence" value="ECO:0007669"/>
    <property type="project" value="TreeGrafter"/>
</dbReference>
<reference evidence="14 15" key="1">
    <citation type="submission" date="2018-12" db="EMBL/GenBank/DDBJ databases">
        <authorList>
            <person name="Toschakov S.V."/>
        </authorList>
    </citation>
    <scope>NUCLEOTIDE SEQUENCE [LARGE SCALE GENOMIC DNA]</scope>
    <source>
        <strain evidence="14 15">GM2012</strain>
    </source>
</reference>
<dbReference type="Proteomes" id="UP000280296">
    <property type="component" value="Unassembled WGS sequence"/>
</dbReference>
<reference evidence="14 15" key="2">
    <citation type="submission" date="2019-01" db="EMBL/GenBank/DDBJ databases">
        <title>Tautonia sociabilis, a novel thermotolerant planctomycete of Isosphaeraceae family, isolated from a 4000 m deep subterranean habitat.</title>
        <authorList>
            <person name="Kovaleva O.L."/>
            <person name="Elcheninov A.G."/>
            <person name="Van Heerden E."/>
            <person name="Toshchakov S.V."/>
            <person name="Novikov A."/>
            <person name="Bonch-Osmolovskaya E.A."/>
            <person name="Kublanov I.V."/>
        </authorList>
    </citation>
    <scope>NUCLEOTIDE SEQUENCE [LARGE SCALE GENOMIC DNA]</scope>
    <source>
        <strain evidence="14 15">GM2012</strain>
    </source>
</reference>
<organism evidence="14 15">
    <name type="scientific">Tautonia sociabilis</name>
    <dbReference type="NCBI Taxonomy" id="2080755"/>
    <lineage>
        <taxon>Bacteria</taxon>
        <taxon>Pseudomonadati</taxon>
        <taxon>Planctomycetota</taxon>
        <taxon>Planctomycetia</taxon>
        <taxon>Isosphaerales</taxon>
        <taxon>Isosphaeraceae</taxon>
        <taxon>Tautonia</taxon>
    </lineage>
</organism>
<evidence type="ECO:0000313" key="14">
    <source>
        <dbReference type="EMBL" id="RUL86310.1"/>
    </source>
</evidence>
<dbReference type="GO" id="GO:0034599">
    <property type="term" value="P:cellular response to oxidative stress"/>
    <property type="evidence" value="ECO:0007669"/>
    <property type="project" value="TreeGrafter"/>
</dbReference>
<dbReference type="OrthoDB" id="281792at2"/>
<dbReference type="AlphaFoldDB" id="A0A432MH44"/>
<accession>A0A432MH44</accession>
<comment type="function">
    <text evidence="1">Thiol-specific peroxidase that catalyzes the reduction of hydrogen peroxide and organic hydroperoxides to water and alcohols, respectively. Plays a role in cell protection against oxidative stress by detoxifying peroxides and as sensor of hydrogen peroxide-mediated signaling events.</text>
</comment>
<dbReference type="Pfam" id="PF00578">
    <property type="entry name" value="AhpC-TSA"/>
    <property type="match status" value="1"/>
</dbReference>
<keyword evidence="4" id="KW-0049">Antioxidant</keyword>
<keyword evidence="15" id="KW-1185">Reference proteome</keyword>
<name>A0A432MH44_9BACT</name>
<dbReference type="SUPFAM" id="SSF52833">
    <property type="entry name" value="Thioredoxin-like"/>
    <property type="match status" value="1"/>
</dbReference>
<dbReference type="EC" id="1.11.1.24" evidence="2"/>
<dbReference type="InterPro" id="IPR013766">
    <property type="entry name" value="Thioredoxin_domain"/>
</dbReference>
<dbReference type="RefSeq" id="WP_126726545.1">
    <property type="nucleotide sequence ID" value="NZ_RYZH01000032.1"/>
</dbReference>
<dbReference type="PANTHER" id="PTHR42801:SF4">
    <property type="entry name" value="AHPC_TSA FAMILY PROTEIN"/>
    <property type="match status" value="1"/>
</dbReference>
<dbReference type="EMBL" id="RYZH01000032">
    <property type="protein sequence ID" value="RUL86310.1"/>
    <property type="molecule type" value="Genomic_DNA"/>
</dbReference>
<proteinExistence type="inferred from homology"/>
<dbReference type="Gene3D" id="3.40.30.10">
    <property type="entry name" value="Glutaredoxin"/>
    <property type="match status" value="1"/>
</dbReference>
<feature type="domain" description="Thioredoxin" evidence="13">
    <location>
        <begin position="55"/>
        <end position="194"/>
    </location>
</feature>
<evidence type="ECO:0000256" key="2">
    <source>
        <dbReference type="ARBA" id="ARBA00013017"/>
    </source>
</evidence>
<evidence type="ECO:0000259" key="13">
    <source>
        <dbReference type="PROSITE" id="PS51352"/>
    </source>
</evidence>
<dbReference type="PROSITE" id="PS51352">
    <property type="entry name" value="THIOREDOXIN_2"/>
    <property type="match status" value="1"/>
</dbReference>
<dbReference type="PANTHER" id="PTHR42801">
    <property type="entry name" value="THIOREDOXIN-DEPENDENT PEROXIDE REDUCTASE"/>
    <property type="match status" value="1"/>
</dbReference>
<dbReference type="InterPro" id="IPR036249">
    <property type="entry name" value="Thioredoxin-like_sf"/>
</dbReference>
<dbReference type="GO" id="GO:0005737">
    <property type="term" value="C:cytoplasm"/>
    <property type="evidence" value="ECO:0007669"/>
    <property type="project" value="TreeGrafter"/>
</dbReference>
<protein>
    <recommendedName>
        <fullName evidence="2">thioredoxin-dependent peroxiredoxin</fullName>
        <ecNumber evidence="2">1.11.1.24</ecNumber>
    </recommendedName>
    <alternativeName>
        <fullName evidence="8">Thioredoxin peroxidase</fullName>
    </alternativeName>
    <alternativeName>
        <fullName evidence="10">Thioredoxin-dependent peroxiredoxin Bcp</fullName>
    </alternativeName>
</protein>
<feature type="region of interest" description="Disordered" evidence="12">
    <location>
        <begin position="198"/>
        <end position="227"/>
    </location>
</feature>
<feature type="region of interest" description="Disordered" evidence="12">
    <location>
        <begin position="45"/>
        <end position="75"/>
    </location>
</feature>
<evidence type="ECO:0000256" key="10">
    <source>
        <dbReference type="ARBA" id="ARBA00042639"/>
    </source>
</evidence>
<sequence length="227" mass="24080">MSTRIHVIAIGALAVAFGGGLEERAEAGRGQRVVVGVLTDEEHRVTPEMERESREKAGSPAPAFRAVDQDGEPVDSEAMVGDRPVLLVFIKDGCPCSTSAEPFYARLHDSYGDAARFFGVIDGDRSVAARWVSDHGTPYPVLADPELEIVRAFGVSNSAYVALISPGGTIEALWPGYSEGILRDISARLAGLTGRPEAEVGASEAPELPYSGCPFEFDPPEPADPPS</sequence>
<keyword evidence="5" id="KW-0560">Oxidoreductase</keyword>
<keyword evidence="3" id="KW-0575">Peroxidase</keyword>
<keyword evidence="6" id="KW-1015">Disulfide bond</keyword>
<dbReference type="InterPro" id="IPR000866">
    <property type="entry name" value="AhpC/TSA"/>
</dbReference>
<evidence type="ECO:0000256" key="6">
    <source>
        <dbReference type="ARBA" id="ARBA00023157"/>
    </source>
</evidence>
<dbReference type="InterPro" id="IPR050924">
    <property type="entry name" value="Peroxiredoxin_BCP/PrxQ"/>
</dbReference>
<gene>
    <name evidence="14" type="ORF">TsocGM_16410</name>
</gene>
<comment type="catalytic activity">
    <reaction evidence="11">
        <text>a hydroperoxide + [thioredoxin]-dithiol = an alcohol + [thioredoxin]-disulfide + H2O</text>
        <dbReference type="Rhea" id="RHEA:62620"/>
        <dbReference type="Rhea" id="RHEA-COMP:10698"/>
        <dbReference type="Rhea" id="RHEA-COMP:10700"/>
        <dbReference type="ChEBI" id="CHEBI:15377"/>
        <dbReference type="ChEBI" id="CHEBI:29950"/>
        <dbReference type="ChEBI" id="CHEBI:30879"/>
        <dbReference type="ChEBI" id="CHEBI:35924"/>
        <dbReference type="ChEBI" id="CHEBI:50058"/>
        <dbReference type="EC" id="1.11.1.24"/>
    </reaction>
</comment>
<dbReference type="GO" id="GO:0008379">
    <property type="term" value="F:thioredoxin peroxidase activity"/>
    <property type="evidence" value="ECO:0007669"/>
    <property type="project" value="TreeGrafter"/>
</dbReference>
<evidence type="ECO:0000256" key="4">
    <source>
        <dbReference type="ARBA" id="ARBA00022862"/>
    </source>
</evidence>
<evidence type="ECO:0000256" key="3">
    <source>
        <dbReference type="ARBA" id="ARBA00022559"/>
    </source>
</evidence>
<comment type="similarity">
    <text evidence="9">Belongs to the peroxiredoxin family. BCP/PrxQ subfamily.</text>
</comment>
<evidence type="ECO:0000256" key="1">
    <source>
        <dbReference type="ARBA" id="ARBA00003330"/>
    </source>
</evidence>
<comment type="caution">
    <text evidence="14">The sequence shown here is derived from an EMBL/GenBank/DDBJ whole genome shotgun (WGS) entry which is preliminary data.</text>
</comment>
<evidence type="ECO:0000256" key="12">
    <source>
        <dbReference type="SAM" id="MobiDB-lite"/>
    </source>
</evidence>